<name>A0A3S9UQM4_9CAUD</name>
<gene>
    <name evidence="2" type="primary">47</name>
    <name evidence="2" type="ORF">SEA_DRLUPO_47</name>
</gene>
<feature type="region of interest" description="Disordered" evidence="1">
    <location>
        <begin position="240"/>
        <end position="300"/>
    </location>
</feature>
<feature type="compositionally biased region" description="Pro residues" evidence="1">
    <location>
        <begin position="283"/>
        <end position="294"/>
    </location>
</feature>
<evidence type="ECO:0000256" key="1">
    <source>
        <dbReference type="SAM" id="MobiDB-lite"/>
    </source>
</evidence>
<sequence length="300" mass="31497">MVTYVKSHKIVSLLTAVLLIAVGCMAGMVIHDARSEPVQWIVFGGNTDPGDGQGGGQAKDQLVATGWVAPENVFQVQWRADIGSGTTQATADAMPAGHDAYNRLCQNGCIIAGFSLGTMPAIQLRAETGHPPDNLYIFGGPEQSTGLWHQQYQDNPFVQPWVQHVGKLDPNQLPPAGTHAWYHLRDPYANAAPQCSGPGLYALTLAEHRIVSRDEANHVWTGPDGVVNHEAGYTGPIGLPASGSDPSQPWAGCLFNDWKSTPNSPGDETTEGELPLGGNGGPLPVPPGGLPEPAIPGAGG</sequence>
<dbReference type="RefSeq" id="YP_009842745.1">
    <property type="nucleotide sequence ID" value="NC_048743.1"/>
</dbReference>
<dbReference type="Proteomes" id="UP000288363">
    <property type="component" value="Segment"/>
</dbReference>
<reference evidence="2 3" key="1">
    <citation type="submission" date="2018-12" db="EMBL/GenBank/DDBJ databases">
        <authorList>
            <person name="Almail A."/>
            <person name="Dorhout K.E."/>
            <person name="Johnson J."/>
            <person name="Jorgensen H.J."/>
            <person name="Tolsma S."/>
            <person name="Garlena R.A."/>
            <person name="Russell D.A."/>
            <person name="Pope W.H."/>
            <person name="Jacobs-Sera D."/>
            <person name="Hatfull G.F."/>
        </authorList>
    </citation>
    <scope>NUCLEOTIDE SEQUENCE [LARGE SCALE GENOMIC DNA]</scope>
</reference>
<organism evidence="2 3">
    <name type="scientific">Mycobacterium phage DrLupo</name>
    <dbReference type="NCBI Taxonomy" id="2499037"/>
    <lineage>
        <taxon>Viruses</taxon>
        <taxon>Duplodnaviria</taxon>
        <taxon>Heunggongvirae</taxon>
        <taxon>Uroviricota</taxon>
        <taxon>Caudoviricetes</taxon>
        <taxon>Barnyardvirus</taxon>
        <taxon>Barnyardvirus drlupo</taxon>
    </lineage>
</organism>
<accession>A0A3S9UQM4</accession>
<feature type="compositionally biased region" description="Polar residues" evidence="1">
    <location>
        <begin position="258"/>
        <end position="267"/>
    </location>
</feature>
<dbReference type="GeneID" id="55613006"/>
<evidence type="ECO:0008006" key="4">
    <source>
        <dbReference type="Google" id="ProtNLM"/>
    </source>
</evidence>
<dbReference type="EMBL" id="MK279909">
    <property type="protein sequence ID" value="AZS12583.1"/>
    <property type="molecule type" value="Genomic_DNA"/>
</dbReference>
<evidence type="ECO:0000313" key="3">
    <source>
        <dbReference type="Proteomes" id="UP000288363"/>
    </source>
</evidence>
<dbReference type="KEGG" id="vg:55613006"/>
<proteinExistence type="predicted"/>
<dbReference type="PROSITE" id="PS51257">
    <property type="entry name" value="PROKAR_LIPOPROTEIN"/>
    <property type="match status" value="1"/>
</dbReference>
<evidence type="ECO:0000313" key="2">
    <source>
        <dbReference type="EMBL" id="AZS12583.1"/>
    </source>
</evidence>
<protein>
    <recommendedName>
        <fullName evidence="4">PE-PPE domain-containing protein</fullName>
    </recommendedName>
</protein>
<keyword evidence="3" id="KW-1185">Reference proteome</keyword>